<dbReference type="Pfam" id="PF14246">
    <property type="entry name" value="TetR_C_7"/>
    <property type="match status" value="1"/>
</dbReference>
<keyword evidence="2 4" id="KW-0238">DNA-binding</keyword>
<dbReference type="EMBL" id="QYYD01000003">
    <property type="protein sequence ID" value="RJF77071.1"/>
    <property type="molecule type" value="Genomic_DNA"/>
</dbReference>
<dbReference type="SUPFAM" id="SSF46689">
    <property type="entry name" value="Homeodomain-like"/>
    <property type="match status" value="1"/>
</dbReference>
<dbReference type="RefSeq" id="WP_119855322.1">
    <property type="nucleotide sequence ID" value="NZ_QYYD01000003.1"/>
</dbReference>
<keyword evidence="3" id="KW-0804">Transcription</keyword>
<protein>
    <submittedName>
        <fullName evidence="6">TetR/AcrR family transcriptional regulator</fullName>
    </submittedName>
</protein>
<dbReference type="OrthoDB" id="7914379at2"/>
<sequence>MNSQEKPDDSRRGAILQAAFDVFVEKGFESATTAEIVRRARTSKRTLYAFFASKQDILVALVRYGSQKMQPSPALPEPQDRAQFLAVLEQFGRGFLAEFLHPERTAMYRLAIAEAARGGGEVARELDVHGRQPVMRAMTRFFEQAAARGIVRSDEILTLINVFFSVLIGFAQLQTLLGTAPPLSADAITERAALARRATERMLGAA</sequence>
<dbReference type="Proteomes" id="UP000285523">
    <property type="component" value="Unassembled WGS sequence"/>
</dbReference>
<evidence type="ECO:0000256" key="4">
    <source>
        <dbReference type="PROSITE-ProRule" id="PRU00335"/>
    </source>
</evidence>
<dbReference type="GO" id="GO:0003700">
    <property type="term" value="F:DNA-binding transcription factor activity"/>
    <property type="evidence" value="ECO:0007669"/>
    <property type="project" value="TreeGrafter"/>
</dbReference>
<dbReference type="InterPro" id="IPR039536">
    <property type="entry name" value="TetR_C_Proteobacteria"/>
</dbReference>
<organism evidence="6 7">
    <name type="scientific">Rhodopseudomonas palustris</name>
    <dbReference type="NCBI Taxonomy" id="1076"/>
    <lineage>
        <taxon>Bacteria</taxon>
        <taxon>Pseudomonadati</taxon>
        <taxon>Pseudomonadota</taxon>
        <taxon>Alphaproteobacteria</taxon>
        <taxon>Hyphomicrobiales</taxon>
        <taxon>Nitrobacteraceae</taxon>
        <taxon>Rhodopseudomonas</taxon>
    </lineage>
</organism>
<gene>
    <name evidence="6" type="ORF">D4Q52_04380</name>
</gene>
<reference evidence="6 7" key="1">
    <citation type="submission" date="2018-09" db="EMBL/GenBank/DDBJ databases">
        <title>Draft genome sequence of Rhodopseudomonas palustris 2.1.18.</title>
        <authorList>
            <person name="Robertson S.L."/>
            <person name="Meyer T.E."/>
            <person name="Kyndt J.A."/>
        </authorList>
    </citation>
    <scope>NUCLEOTIDE SEQUENCE [LARGE SCALE GENOMIC DNA]</scope>
    <source>
        <strain evidence="6 7">2.1.18</strain>
    </source>
</reference>
<dbReference type="PRINTS" id="PR00455">
    <property type="entry name" value="HTHTETR"/>
</dbReference>
<name>A0A418VLM6_RHOPL</name>
<dbReference type="GO" id="GO:0000976">
    <property type="term" value="F:transcription cis-regulatory region binding"/>
    <property type="evidence" value="ECO:0007669"/>
    <property type="project" value="TreeGrafter"/>
</dbReference>
<dbReference type="InterPro" id="IPR009057">
    <property type="entry name" value="Homeodomain-like_sf"/>
</dbReference>
<dbReference type="Pfam" id="PF00440">
    <property type="entry name" value="TetR_N"/>
    <property type="match status" value="1"/>
</dbReference>
<proteinExistence type="predicted"/>
<dbReference type="PANTHER" id="PTHR30055">
    <property type="entry name" value="HTH-TYPE TRANSCRIPTIONAL REGULATOR RUTR"/>
    <property type="match status" value="1"/>
</dbReference>
<dbReference type="AlphaFoldDB" id="A0A418VLM6"/>
<dbReference type="InterPro" id="IPR050109">
    <property type="entry name" value="HTH-type_TetR-like_transc_reg"/>
</dbReference>
<evidence type="ECO:0000256" key="3">
    <source>
        <dbReference type="ARBA" id="ARBA00023163"/>
    </source>
</evidence>
<dbReference type="PROSITE" id="PS50977">
    <property type="entry name" value="HTH_TETR_2"/>
    <property type="match status" value="1"/>
</dbReference>
<dbReference type="SUPFAM" id="SSF48498">
    <property type="entry name" value="Tetracyclin repressor-like, C-terminal domain"/>
    <property type="match status" value="1"/>
</dbReference>
<accession>A0A418VLM6</accession>
<evidence type="ECO:0000256" key="1">
    <source>
        <dbReference type="ARBA" id="ARBA00023015"/>
    </source>
</evidence>
<dbReference type="InterPro" id="IPR001647">
    <property type="entry name" value="HTH_TetR"/>
</dbReference>
<dbReference type="InterPro" id="IPR036271">
    <property type="entry name" value="Tet_transcr_reg_TetR-rel_C_sf"/>
</dbReference>
<evidence type="ECO:0000259" key="5">
    <source>
        <dbReference type="PROSITE" id="PS50977"/>
    </source>
</evidence>
<feature type="DNA-binding region" description="H-T-H motif" evidence="4">
    <location>
        <begin position="32"/>
        <end position="51"/>
    </location>
</feature>
<evidence type="ECO:0000313" key="6">
    <source>
        <dbReference type="EMBL" id="RJF77071.1"/>
    </source>
</evidence>
<dbReference type="PANTHER" id="PTHR30055:SF234">
    <property type="entry name" value="HTH-TYPE TRANSCRIPTIONAL REGULATOR BETI"/>
    <property type="match status" value="1"/>
</dbReference>
<evidence type="ECO:0000313" key="7">
    <source>
        <dbReference type="Proteomes" id="UP000285523"/>
    </source>
</evidence>
<comment type="caution">
    <text evidence="6">The sequence shown here is derived from an EMBL/GenBank/DDBJ whole genome shotgun (WGS) entry which is preliminary data.</text>
</comment>
<feature type="domain" description="HTH tetR-type" evidence="5">
    <location>
        <begin position="9"/>
        <end position="69"/>
    </location>
</feature>
<dbReference type="Gene3D" id="1.10.357.10">
    <property type="entry name" value="Tetracycline Repressor, domain 2"/>
    <property type="match status" value="1"/>
</dbReference>
<keyword evidence="1" id="KW-0805">Transcription regulation</keyword>
<dbReference type="Gene3D" id="1.10.10.60">
    <property type="entry name" value="Homeodomain-like"/>
    <property type="match status" value="1"/>
</dbReference>
<evidence type="ECO:0000256" key="2">
    <source>
        <dbReference type="ARBA" id="ARBA00023125"/>
    </source>
</evidence>